<dbReference type="EMBL" id="DF142847">
    <property type="protein sequence ID" value="GAA47655.1"/>
    <property type="molecule type" value="Genomic_DNA"/>
</dbReference>
<keyword evidence="3" id="KW-1185">Reference proteome</keyword>
<protein>
    <submittedName>
        <fullName evidence="2">Uncharacterized protein</fullName>
    </submittedName>
</protein>
<gene>
    <name evidence="2" type="ORF">CLF_100636</name>
</gene>
<evidence type="ECO:0000313" key="2">
    <source>
        <dbReference type="EMBL" id="GAA47655.1"/>
    </source>
</evidence>
<feature type="region of interest" description="Disordered" evidence="1">
    <location>
        <begin position="200"/>
        <end position="228"/>
    </location>
</feature>
<name>G7Y3W9_CLOSI</name>
<evidence type="ECO:0000256" key="1">
    <source>
        <dbReference type="SAM" id="MobiDB-lite"/>
    </source>
</evidence>
<organism evidence="2 3">
    <name type="scientific">Clonorchis sinensis</name>
    <name type="common">Chinese liver fluke</name>
    <dbReference type="NCBI Taxonomy" id="79923"/>
    <lineage>
        <taxon>Eukaryota</taxon>
        <taxon>Metazoa</taxon>
        <taxon>Spiralia</taxon>
        <taxon>Lophotrochozoa</taxon>
        <taxon>Platyhelminthes</taxon>
        <taxon>Trematoda</taxon>
        <taxon>Digenea</taxon>
        <taxon>Opisthorchiida</taxon>
        <taxon>Opisthorchiata</taxon>
        <taxon>Opisthorchiidae</taxon>
        <taxon>Clonorchis</taxon>
    </lineage>
</organism>
<proteinExistence type="predicted"/>
<accession>G7Y3W9</accession>
<dbReference type="AlphaFoldDB" id="G7Y3W9"/>
<reference key="2">
    <citation type="submission" date="2011-10" db="EMBL/GenBank/DDBJ databases">
        <title>The genome and transcriptome sequence of Clonorchis sinensis provide insights into the carcinogenic liver fluke.</title>
        <authorList>
            <person name="Wang X."/>
            <person name="Huang Y."/>
            <person name="Chen W."/>
            <person name="Liu H."/>
            <person name="Guo L."/>
            <person name="Chen Y."/>
            <person name="Luo F."/>
            <person name="Zhou W."/>
            <person name="Sun J."/>
            <person name="Mao Q."/>
            <person name="Liang P."/>
            <person name="Zhou C."/>
            <person name="Tian Y."/>
            <person name="Men J."/>
            <person name="Lv X."/>
            <person name="Huang L."/>
            <person name="Zhou J."/>
            <person name="Hu Y."/>
            <person name="Li R."/>
            <person name="Zhang F."/>
            <person name="Lei H."/>
            <person name="Li X."/>
            <person name="Hu X."/>
            <person name="Liang C."/>
            <person name="Xu J."/>
            <person name="Wu Z."/>
            <person name="Yu X."/>
        </authorList>
    </citation>
    <scope>NUCLEOTIDE SEQUENCE</scope>
    <source>
        <strain>Henan</strain>
    </source>
</reference>
<evidence type="ECO:0000313" key="3">
    <source>
        <dbReference type="Proteomes" id="UP000008909"/>
    </source>
</evidence>
<dbReference type="Proteomes" id="UP000008909">
    <property type="component" value="Unassembled WGS sequence"/>
</dbReference>
<reference evidence="2" key="1">
    <citation type="journal article" date="2011" name="Genome Biol.">
        <title>The draft genome of the carcinogenic human liver fluke Clonorchis sinensis.</title>
        <authorList>
            <person name="Wang X."/>
            <person name="Chen W."/>
            <person name="Huang Y."/>
            <person name="Sun J."/>
            <person name="Men J."/>
            <person name="Liu H."/>
            <person name="Luo F."/>
            <person name="Guo L."/>
            <person name="Lv X."/>
            <person name="Deng C."/>
            <person name="Zhou C."/>
            <person name="Fan Y."/>
            <person name="Li X."/>
            <person name="Huang L."/>
            <person name="Hu Y."/>
            <person name="Liang C."/>
            <person name="Hu X."/>
            <person name="Xu J."/>
            <person name="Yu X."/>
        </authorList>
    </citation>
    <scope>NUCLEOTIDE SEQUENCE [LARGE SCALE GENOMIC DNA]</scope>
    <source>
        <strain evidence="2">Henan</strain>
    </source>
</reference>
<sequence>MKTVDNIATLANYGSRPGRFEHTAHLASQVHAPERPQERQPPYENTSQNIYLASLCWTAWQLDCKRFITSRGDIVMMMSPRLAMKRLQSNCQARRTDQHSINPPELPIFHNIAGTFCMACSDSFVQPGQLILQYVSSDSPVRVSWRAVFRPHLKFGKGLRLLDLHSGCEGLANNKHETLGQNSIILMAPNSSGFTRVTHHRPSNCTNHDQTSGPLGHPSTGDSGKQTVSGQQLLSVIMDRNGLIRPSLVRSHRSPKTTGDKEMEKVLLHGTENESASVTIKQGESSWTRRVSAVAACFQYRTARYEAATFEKVTHLLTKFCLSRQQKLQTICSCQPINTEAMRIIASEESRQ</sequence>
<feature type="compositionally biased region" description="Polar residues" evidence="1">
    <location>
        <begin position="203"/>
        <end position="213"/>
    </location>
</feature>